<reference evidence="1 2" key="1">
    <citation type="submission" date="2018-02" db="EMBL/GenBank/DDBJ databases">
        <title>8 Nocardia nova and 1 Nocardia cyriacigeorgica strain used for evolution to TMP-SMX.</title>
        <authorList>
            <person name="Mehta H."/>
            <person name="Weng J."/>
            <person name="Shamoo Y."/>
        </authorList>
    </citation>
    <scope>NUCLEOTIDE SEQUENCE [LARGE SCALE GENOMIC DNA]</scope>
    <source>
        <strain evidence="1 2">MDA3139</strain>
    </source>
</reference>
<dbReference type="EMBL" id="PSZC01000014">
    <property type="protein sequence ID" value="PPJ36384.1"/>
    <property type="molecule type" value="Genomic_DNA"/>
</dbReference>
<gene>
    <name evidence="1" type="ORF">C5E45_20240</name>
</gene>
<dbReference type="InterPro" id="IPR029057">
    <property type="entry name" value="PRTase-like"/>
</dbReference>
<dbReference type="Proteomes" id="UP000239874">
    <property type="component" value="Unassembled WGS sequence"/>
</dbReference>
<protein>
    <submittedName>
        <fullName evidence="1">Amidophosphoribosyltransferase</fullName>
    </submittedName>
</protein>
<dbReference type="SUPFAM" id="SSF53271">
    <property type="entry name" value="PRTase-like"/>
    <property type="match status" value="1"/>
</dbReference>
<evidence type="ECO:0000313" key="1">
    <source>
        <dbReference type="EMBL" id="PPJ36384.1"/>
    </source>
</evidence>
<accession>A0A2S6AMC5</accession>
<keyword evidence="1" id="KW-0328">Glycosyltransferase</keyword>
<dbReference type="AlphaFoldDB" id="A0A2S6AMC5"/>
<name>A0A2S6AMC5_9NOCA</name>
<dbReference type="Gene3D" id="3.40.50.2020">
    <property type="match status" value="1"/>
</dbReference>
<dbReference type="GO" id="GO:0016757">
    <property type="term" value="F:glycosyltransferase activity"/>
    <property type="evidence" value="ECO:0007669"/>
    <property type="project" value="UniProtKB-KW"/>
</dbReference>
<sequence length="254" mass="27386">MSSNPVEIVNTSTELIGMAGGYLRNTLHIPDVTCAVCAGPVDGYKRCFKCNEARSTAGIADLVTSMVYGVKSQQSGNLLRHYKDDPMPQVRERMQAIISRILFLGITLHEACIGRVVGQPVSMRVTVPSLRNRCGTHPFADLAAAISAVDPFAELQAVNHVGDDRPIDAGLFRPNYAAAFRGHHVLVLDDTWVTGSRAQSAALAVRAGGATKVSIMTIGRWLRPTHHPTSTFIPKHLQNDYDPSVCPVTGGDCP</sequence>
<dbReference type="CDD" id="cd06223">
    <property type="entry name" value="PRTases_typeI"/>
    <property type="match status" value="1"/>
</dbReference>
<proteinExistence type="predicted"/>
<keyword evidence="1" id="KW-0808">Transferase</keyword>
<organism evidence="1 2">
    <name type="scientific">Nocardia nova</name>
    <dbReference type="NCBI Taxonomy" id="37330"/>
    <lineage>
        <taxon>Bacteria</taxon>
        <taxon>Bacillati</taxon>
        <taxon>Actinomycetota</taxon>
        <taxon>Actinomycetes</taxon>
        <taxon>Mycobacteriales</taxon>
        <taxon>Nocardiaceae</taxon>
        <taxon>Nocardia</taxon>
    </lineage>
</organism>
<dbReference type="InterPro" id="IPR000836">
    <property type="entry name" value="PRTase_dom"/>
</dbReference>
<dbReference type="RefSeq" id="WP_104380179.1">
    <property type="nucleotide sequence ID" value="NZ_PSZC01000014.1"/>
</dbReference>
<comment type="caution">
    <text evidence="1">The sequence shown here is derived from an EMBL/GenBank/DDBJ whole genome shotgun (WGS) entry which is preliminary data.</text>
</comment>
<evidence type="ECO:0000313" key="2">
    <source>
        <dbReference type="Proteomes" id="UP000239874"/>
    </source>
</evidence>